<dbReference type="EMBL" id="FYEH01000004">
    <property type="protein sequence ID" value="SNB64698.1"/>
    <property type="molecule type" value="Genomic_DNA"/>
</dbReference>
<dbReference type="Proteomes" id="UP000197065">
    <property type="component" value="Unassembled WGS sequence"/>
</dbReference>
<evidence type="ECO:0000256" key="2">
    <source>
        <dbReference type="ARBA" id="ARBA00022679"/>
    </source>
</evidence>
<evidence type="ECO:0000256" key="1">
    <source>
        <dbReference type="ARBA" id="ARBA00005189"/>
    </source>
</evidence>
<dbReference type="InterPro" id="IPR002123">
    <property type="entry name" value="Plipid/glycerol_acylTrfase"/>
</dbReference>
<dbReference type="AlphaFoldDB" id="A0A212QY67"/>
<dbReference type="Pfam" id="PF01553">
    <property type="entry name" value="Acyltransferase"/>
    <property type="match status" value="1"/>
</dbReference>
<keyword evidence="3" id="KW-0012">Acyltransferase</keyword>
<dbReference type="SMART" id="SM00563">
    <property type="entry name" value="PlsC"/>
    <property type="match status" value="1"/>
</dbReference>
<sequence length="306" mass="34407">MHMTPTTEEAVLKAKTVVDDLIAERAPRLSQTRLGRLLLTRFLHPLLDYPKAVEALAAVQHKGGHAIFAHAAEMLRQRLVVSGLEHLPASGPVIIVSNHPTGLADGIALRKALGDVRPDLWFLANADALRLNPRLDEIIVPVEWVRDKRSHAKTRAMLAATAQVIRRDQALIIFPSGRLSYMTWRGLTERPWQPTVIALARKFGVPIVPVRMLARNSAIFYLFSQISTELRDITLFHELLNKRDRLFQIELAPAIRPEELPRDPLQAARRLQRYVESGMRDRSILEARPAPGERLGMAAARSLPTF</sequence>
<reference evidence="5 6" key="1">
    <citation type="submission" date="2017-06" db="EMBL/GenBank/DDBJ databases">
        <authorList>
            <person name="Kim H.J."/>
            <person name="Triplett B.A."/>
        </authorList>
    </citation>
    <scope>NUCLEOTIDE SEQUENCE [LARGE SCALE GENOMIC DNA]</scope>
    <source>
        <strain evidence="5 6">B29T1</strain>
    </source>
</reference>
<feature type="domain" description="Phospholipid/glycerol acyltransferase" evidence="4">
    <location>
        <begin position="93"/>
        <end position="215"/>
    </location>
</feature>
<proteinExistence type="predicted"/>
<gene>
    <name evidence="5" type="ORF">SAMN07250955_104125</name>
</gene>
<evidence type="ECO:0000259" key="4">
    <source>
        <dbReference type="SMART" id="SM00563"/>
    </source>
</evidence>
<name>A0A212QY67_9PROT</name>
<dbReference type="GO" id="GO:0003841">
    <property type="term" value="F:1-acylglycerol-3-phosphate O-acyltransferase activity"/>
    <property type="evidence" value="ECO:0007669"/>
    <property type="project" value="TreeGrafter"/>
</dbReference>
<evidence type="ECO:0000256" key="3">
    <source>
        <dbReference type="ARBA" id="ARBA00023315"/>
    </source>
</evidence>
<keyword evidence="2" id="KW-0808">Transferase</keyword>
<evidence type="ECO:0000313" key="5">
    <source>
        <dbReference type="EMBL" id="SNB64698.1"/>
    </source>
</evidence>
<comment type="pathway">
    <text evidence="1">Lipid metabolism.</text>
</comment>
<keyword evidence="6" id="KW-1185">Reference proteome</keyword>
<protein>
    <submittedName>
        <fullName evidence="5">Putative hemolysin</fullName>
    </submittedName>
</protein>
<organism evidence="5 6">
    <name type="scientific">Arboricoccus pini</name>
    <dbReference type="NCBI Taxonomy" id="1963835"/>
    <lineage>
        <taxon>Bacteria</taxon>
        <taxon>Pseudomonadati</taxon>
        <taxon>Pseudomonadota</taxon>
        <taxon>Alphaproteobacteria</taxon>
        <taxon>Geminicoccales</taxon>
        <taxon>Geminicoccaceae</taxon>
        <taxon>Arboricoccus</taxon>
    </lineage>
</organism>
<evidence type="ECO:0000313" key="6">
    <source>
        <dbReference type="Proteomes" id="UP000197065"/>
    </source>
</evidence>
<dbReference type="PANTHER" id="PTHR10434">
    <property type="entry name" value="1-ACYL-SN-GLYCEROL-3-PHOSPHATE ACYLTRANSFERASE"/>
    <property type="match status" value="1"/>
</dbReference>
<dbReference type="PANTHER" id="PTHR10434:SF66">
    <property type="entry name" value="PHOSPHOLIPID_GLYCEROL ACYLTRANSFERASE DOMAIN-CONTAINING PROTEIN"/>
    <property type="match status" value="1"/>
</dbReference>
<dbReference type="SUPFAM" id="SSF69593">
    <property type="entry name" value="Glycerol-3-phosphate (1)-acyltransferase"/>
    <property type="match status" value="1"/>
</dbReference>
<dbReference type="GO" id="GO:0006654">
    <property type="term" value="P:phosphatidic acid biosynthetic process"/>
    <property type="evidence" value="ECO:0007669"/>
    <property type="project" value="TreeGrafter"/>
</dbReference>
<accession>A0A212QY67</accession>
<dbReference type="OrthoDB" id="1113830at2"/>